<name>N8VLF0_9GAMM</name>
<evidence type="ECO:0000313" key="2">
    <source>
        <dbReference type="Proteomes" id="UP000013070"/>
    </source>
</evidence>
<organism evidence="1 2">
    <name type="scientific">Acinetobacter variabilis</name>
    <dbReference type="NCBI Taxonomy" id="70346"/>
    <lineage>
        <taxon>Bacteria</taxon>
        <taxon>Pseudomonadati</taxon>
        <taxon>Pseudomonadota</taxon>
        <taxon>Gammaproteobacteria</taxon>
        <taxon>Moraxellales</taxon>
        <taxon>Moraxellaceae</taxon>
        <taxon>Acinetobacter</taxon>
    </lineage>
</organism>
<dbReference type="Proteomes" id="UP000013070">
    <property type="component" value="Unassembled WGS sequence"/>
</dbReference>
<protein>
    <submittedName>
        <fullName evidence="1">Uncharacterized protein</fullName>
    </submittedName>
</protein>
<dbReference type="EMBL" id="APPE01000031">
    <property type="protein sequence ID" value="ENV00361.1"/>
    <property type="molecule type" value="Genomic_DNA"/>
</dbReference>
<dbReference type="AlphaFoldDB" id="N8VLF0"/>
<comment type="caution">
    <text evidence="1">The sequence shown here is derived from an EMBL/GenBank/DDBJ whole genome shotgun (WGS) entry which is preliminary data.</text>
</comment>
<reference evidence="1 2" key="1">
    <citation type="submission" date="2013-02" db="EMBL/GenBank/DDBJ databases">
        <title>The Genome Sequence of Acinetobacter sp. NIPH 899.</title>
        <authorList>
            <consortium name="The Broad Institute Genome Sequencing Platform"/>
            <consortium name="The Broad Institute Genome Sequencing Center for Infectious Disease"/>
            <person name="Cerqueira G."/>
            <person name="Feldgarden M."/>
            <person name="Courvalin P."/>
            <person name="Perichon B."/>
            <person name="Grillot-Courvalin C."/>
            <person name="Clermont D."/>
            <person name="Rocha E."/>
            <person name="Yoon E.-J."/>
            <person name="Nemec A."/>
            <person name="Walker B."/>
            <person name="Young S.K."/>
            <person name="Zeng Q."/>
            <person name="Gargeya S."/>
            <person name="Fitzgerald M."/>
            <person name="Haas B."/>
            <person name="Abouelleil A."/>
            <person name="Alvarado L."/>
            <person name="Arachchi H.M."/>
            <person name="Berlin A.M."/>
            <person name="Chapman S.B."/>
            <person name="Dewar J."/>
            <person name="Goldberg J."/>
            <person name="Griggs A."/>
            <person name="Gujja S."/>
            <person name="Hansen M."/>
            <person name="Howarth C."/>
            <person name="Imamovic A."/>
            <person name="Larimer J."/>
            <person name="McCowan C."/>
            <person name="Murphy C."/>
            <person name="Neiman D."/>
            <person name="Pearson M."/>
            <person name="Priest M."/>
            <person name="Roberts A."/>
            <person name="Saif S."/>
            <person name="Shea T."/>
            <person name="Sisk P."/>
            <person name="Sykes S."/>
            <person name="Wortman J."/>
            <person name="Nusbaum C."/>
            <person name="Birren B."/>
        </authorList>
    </citation>
    <scope>NUCLEOTIDE SEQUENCE [LARGE SCALE GENOMIC DNA]</scope>
    <source>
        <strain evidence="1 2">NIPH 899</strain>
    </source>
</reference>
<dbReference type="RefSeq" id="WP_004780842.1">
    <property type="nucleotide sequence ID" value="NZ_KB849398.1"/>
</dbReference>
<dbReference type="PATRIC" id="fig|1217710.3.peg.561"/>
<dbReference type="HOGENOM" id="CLU_1599180_0_0_6"/>
<keyword evidence="2" id="KW-1185">Reference proteome</keyword>
<accession>N8VLF0</accession>
<dbReference type="eggNOG" id="ENOG5033AS6">
    <property type="taxonomic scope" value="Bacteria"/>
</dbReference>
<gene>
    <name evidence="1" type="ORF">F969_00592</name>
</gene>
<evidence type="ECO:0000313" key="1">
    <source>
        <dbReference type="EMBL" id="ENV00361.1"/>
    </source>
</evidence>
<sequence>MTVSTAKYLKGFSDATRALGRKAINSDFTIEIEGYEGMYLLTKQCPWPLLTPGGEIEIPTPLGSTVWEAQQIKTAQQGAISFLETAAGDIDQMLVDIIKDGGYFNAKIYEGTPKKYLRVKRIEDCFIQLDPTDRDWENRSQPLTFAGTMFYHYYGEMTDGNSKDYR</sequence>
<proteinExistence type="predicted"/>